<comment type="caution">
    <text evidence="4">The sequence shown here is derived from an EMBL/GenBank/DDBJ whole genome shotgun (WGS) entry which is preliminary data.</text>
</comment>
<keyword evidence="2" id="KW-1133">Transmembrane helix</keyword>
<evidence type="ECO:0000313" key="4">
    <source>
        <dbReference type="EMBL" id="ETO31683.1"/>
    </source>
</evidence>
<feature type="domain" description="Triacylglycerol lipase N-terminal" evidence="3">
    <location>
        <begin position="136"/>
        <end position="356"/>
    </location>
</feature>
<feature type="transmembrane region" description="Helical" evidence="2">
    <location>
        <begin position="90"/>
        <end position="112"/>
    </location>
</feature>
<dbReference type="OrthoDB" id="10049244at2759"/>
<feature type="compositionally biased region" description="Low complexity" evidence="1">
    <location>
        <begin position="237"/>
        <end position="252"/>
    </location>
</feature>
<dbReference type="GO" id="GO:0006629">
    <property type="term" value="P:lipid metabolic process"/>
    <property type="evidence" value="ECO:0007669"/>
    <property type="project" value="InterPro"/>
</dbReference>
<accession>X6P0M4</accession>
<dbReference type="GO" id="GO:0004806">
    <property type="term" value="F:triacylglycerol lipase activity"/>
    <property type="evidence" value="ECO:0007669"/>
    <property type="project" value="InterPro"/>
</dbReference>
<evidence type="ECO:0000256" key="2">
    <source>
        <dbReference type="SAM" id="Phobius"/>
    </source>
</evidence>
<reference evidence="4 5" key="1">
    <citation type="journal article" date="2013" name="Curr. Biol.">
        <title>The Genome of the Foraminiferan Reticulomyxa filosa.</title>
        <authorList>
            <person name="Glockner G."/>
            <person name="Hulsmann N."/>
            <person name="Schleicher M."/>
            <person name="Noegel A.A."/>
            <person name="Eichinger L."/>
            <person name="Gallinger C."/>
            <person name="Pawlowski J."/>
            <person name="Sierra R."/>
            <person name="Euteneuer U."/>
            <person name="Pillet L."/>
            <person name="Moustafa A."/>
            <person name="Platzer M."/>
            <person name="Groth M."/>
            <person name="Szafranski K."/>
            <person name="Schliwa M."/>
        </authorList>
    </citation>
    <scope>NUCLEOTIDE SEQUENCE [LARGE SCALE GENOMIC DNA]</scope>
</reference>
<keyword evidence="2" id="KW-0812">Transmembrane</keyword>
<sequence length="377" mass="44016">MGQAFSKLLTLHWAIKELKIWIRQVFELVLEIWEIMKDYSNVKLSAEFRKAPISTLKTYMTQVLKGIGNEVHKKMVALKTSVMWLLAPDLMFTLCIRHLLLFCILFVAPSLFRRMTTAIAEKVRLNVYLRLMYGKTWLKKYKKLHKDHLKCTTFEEYKKVANELDEMEGLHEWKRNPIDKHYNYSLIKADLIKLQKLIHKVKLYYRQVDDDNNPTTTTAIGTTLNNNSNNDNDDNDNNNNNNNNNNANENDNAYNHPRSDNSSAMESPLGQLSHVSKPALQISPLQELMEFVRPRIMRNYCGINNAPLYNVTKIGSKKLITDFNDHIIQALELIANTYDPNTTIAEKIVFFQETRHGMCSFFFCLFLCLHLLLRYND</sequence>
<evidence type="ECO:0000259" key="3">
    <source>
        <dbReference type="Pfam" id="PF11815"/>
    </source>
</evidence>
<dbReference type="AlphaFoldDB" id="X6P0M4"/>
<evidence type="ECO:0000313" key="5">
    <source>
        <dbReference type="Proteomes" id="UP000023152"/>
    </source>
</evidence>
<keyword evidence="5" id="KW-1185">Reference proteome</keyword>
<feature type="compositionally biased region" description="Low complexity" evidence="1">
    <location>
        <begin position="213"/>
        <end position="230"/>
    </location>
</feature>
<feature type="transmembrane region" description="Helical" evidence="2">
    <location>
        <begin position="357"/>
        <end position="375"/>
    </location>
</feature>
<dbReference type="InterPro" id="IPR021771">
    <property type="entry name" value="Triacylglycerol_lipase_N"/>
</dbReference>
<feature type="region of interest" description="Disordered" evidence="1">
    <location>
        <begin position="212"/>
        <end position="269"/>
    </location>
</feature>
<organism evidence="4 5">
    <name type="scientific">Reticulomyxa filosa</name>
    <dbReference type="NCBI Taxonomy" id="46433"/>
    <lineage>
        <taxon>Eukaryota</taxon>
        <taxon>Sar</taxon>
        <taxon>Rhizaria</taxon>
        <taxon>Retaria</taxon>
        <taxon>Foraminifera</taxon>
        <taxon>Monothalamids</taxon>
        <taxon>Reticulomyxidae</taxon>
        <taxon>Reticulomyxa</taxon>
    </lineage>
</organism>
<dbReference type="EMBL" id="ASPP01004768">
    <property type="protein sequence ID" value="ETO31683.1"/>
    <property type="molecule type" value="Genomic_DNA"/>
</dbReference>
<gene>
    <name evidence="4" type="ORF">RFI_05434</name>
</gene>
<dbReference type="Pfam" id="PF11815">
    <property type="entry name" value="DUF3336"/>
    <property type="match status" value="1"/>
</dbReference>
<protein>
    <submittedName>
        <fullName evidence="4">OTU domain containin protein</fullName>
    </submittedName>
</protein>
<evidence type="ECO:0000256" key="1">
    <source>
        <dbReference type="SAM" id="MobiDB-lite"/>
    </source>
</evidence>
<keyword evidence="2" id="KW-0472">Membrane</keyword>
<dbReference type="Proteomes" id="UP000023152">
    <property type="component" value="Unassembled WGS sequence"/>
</dbReference>
<proteinExistence type="predicted"/>
<name>X6P0M4_RETFI</name>